<sequence length="48" mass="5816">MQAIYQLLQRAAKEIMDWFESYCSLLCCKRNIDRPEDMLFICNVIVHY</sequence>
<dbReference type="EMBL" id="GBRH01216513">
    <property type="protein sequence ID" value="JAD81382.1"/>
    <property type="molecule type" value="Transcribed_RNA"/>
</dbReference>
<reference evidence="1" key="1">
    <citation type="submission" date="2014-09" db="EMBL/GenBank/DDBJ databases">
        <authorList>
            <person name="Magalhaes I.L.F."/>
            <person name="Oliveira U."/>
            <person name="Santos F.R."/>
            <person name="Vidigal T.H.D.A."/>
            <person name="Brescovit A.D."/>
            <person name="Santos A.J."/>
        </authorList>
    </citation>
    <scope>NUCLEOTIDE SEQUENCE</scope>
    <source>
        <tissue evidence="1">Shoot tissue taken approximately 20 cm above the soil surface</tissue>
    </source>
</reference>
<proteinExistence type="predicted"/>
<reference evidence="1" key="2">
    <citation type="journal article" date="2015" name="Data Brief">
        <title>Shoot transcriptome of the giant reed, Arundo donax.</title>
        <authorList>
            <person name="Barrero R.A."/>
            <person name="Guerrero F.D."/>
            <person name="Moolhuijzen P."/>
            <person name="Goolsby J.A."/>
            <person name="Tidwell J."/>
            <person name="Bellgard S.E."/>
            <person name="Bellgard M.I."/>
        </authorList>
    </citation>
    <scope>NUCLEOTIDE SEQUENCE</scope>
    <source>
        <tissue evidence="1">Shoot tissue taken approximately 20 cm above the soil surface</tissue>
    </source>
</reference>
<organism evidence="1">
    <name type="scientific">Arundo donax</name>
    <name type="common">Giant reed</name>
    <name type="synonym">Donax arundinaceus</name>
    <dbReference type="NCBI Taxonomy" id="35708"/>
    <lineage>
        <taxon>Eukaryota</taxon>
        <taxon>Viridiplantae</taxon>
        <taxon>Streptophyta</taxon>
        <taxon>Embryophyta</taxon>
        <taxon>Tracheophyta</taxon>
        <taxon>Spermatophyta</taxon>
        <taxon>Magnoliopsida</taxon>
        <taxon>Liliopsida</taxon>
        <taxon>Poales</taxon>
        <taxon>Poaceae</taxon>
        <taxon>PACMAD clade</taxon>
        <taxon>Arundinoideae</taxon>
        <taxon>Arundineae</taxon>
        <taxon>Arundo</taxon>
    </lineage>
</organism>
<evidence type="ECO:0000313" key="1">
    <source>
        <dbReference type="EMBL" id="JAD81382.1"/>
    </source>
</evidence>
<name>A0A0A9DCA0_ARUDO</name>
<protein>
    <submittedName>
        <fullName evidence="1">Uncharacterized protein</fullName>
    </submittedName>
</protein>
<accession>A0A0A9DCA0</accession>
<dbReference type="AlphaFoldDB" id="A0A0A9DCA0"/>